<reference evidence="1" key="1">
    <citation type="submission" date="2014-11" db="EMBL/GenBank/DDBJ databases">
        <authorList>
            <person name="Amaro Gonzalez C."/>
        </authorList>
    </citation>
    <scope>NUCLEOTIDE SEQUENCE</scope>
</reference>
<dbReference type="EMBL" id="GBXM01064506">
    <property type="protein sequence ID" value="JAH44071.1"/>
    <property type="molecule type" value="Transcribed_RNA"/>
</dbReference>
<sequence>MLPYGKMKVTWQISAHETQRCGYAEHSAIPMSFLRGWSTQSASHLKDN</sequence>
<proteinExistence type="predicted"/>
<dbReference type="AlphaFoldDB" id="A0A0E9SRX7"/>
<reference evidence="1" key="2">
    <citation type="journal article" date="2015" name="Fish Shellfish Immunol.">
        <title>Early steps in the European eel (Anguilla anguilla)-Vibrio vulnificus interaction in the gills: Role of the RtxA13 toxin.</title>
        <authorList>
            <person name="Callol A."/>
            <person name="Pajuelo D."/>
            <person name="Ebbesson L."/>
            <person name="Teles M."/>
            <person name="MacKenzie S."/>
            <person name="Amaro C."/>
        </authorList>
    </citation>
    <scope>NUCLEOTIDE SEQUENCE</scope>
</reference>
<evidence type="ECO:0000313" key="1">
    <source>
        <dbReference type="EMBL" id="JAH44071.1"/>
    </source>
</evidence>
<protein>
    <submittedName>
        <fullName evidence="1">Uncharacterized protein</fullName>
    </submittedName>
</protein>
<accession>A0A0E9SRX7</accession>
<name>A0A0E9SRX7_ANGAN</name>
<organism evidence="1">
    <name type="scientific">Anguilla anguilla</name>
    <name type="common">European freshwater eel</name>
    <name type="synonym">Muraena anguilla</name>
    <dbReference type="NCBI Taxonomy" id="7936"/>
    <lineage>
        <taxon>Eukaryota</taxon>
        <taxon>Metazoa</taxon>
        <taxon>Chordata</taxon>
        <taxon>Craniata</taxon>
        <taxon>Vertebrata</taxon>
        <taxon>Euteleostomi</taxon>
        <taxon>Actinopterygii</taxon>
        <taxon>Neopterygii</taxon>
        <taxon>Teleostei</taxon>
        <taxon>Anguilliformes</taxon>
        <taxon>Anguillidae</taxon>
        <taxon>Anguilla</taxon>
    </lineage>
</organism>